<dbReference type="InterPro" id="IPR007569">
    <property type="entry name" value="DUF559"/>
</dbReference>
<reference evidence="2 3" key="1">
    <citation type="submission" date="2014-12" db="EMBL/GenBank/DDBJ databases">
        <title>Genome sequencing of Arthrobacter phenanthrenivorans SWC37.</title>
        <authorList>
            <person name="Tan P.W."/>
            <person name="Chan K.-G."/>
        </authorList>
    </citation>
    <scope>NUCLEOTIDE SEQUENCE [LARGE SCALE GENOMIC DNA]</scope>
    <source>
        <strain evidence="2 3">SWC37</strain>
    </source>
</reference>
<dbReference type="RefSeq" id="WP_043454727.1">
    <property type="nucleotide sequence ID" value="NZ_JWTB01000031.1"/>
</dbReference>
<protein>
    <recommendedName>
        <fullName evidence="1">DUF559 domain-containing protein</fullName>
    </recommendedName>
</protein>
<proteinExistence type="predicted"/>
<dbReference type="Proteomes" id="UP000031196">
    <property type="component" value="Unassembled WGS sequence"/>
</dbReference>
<dbReference type="InterPro" id="IPR011335">
    <property type="entry name" value="Restrct_endonuc-II-like"/>
</dbReference>
<dbReference type="AlphaFoldDB" id="A0A0B4EFW5"/>
<dbReference type="Pfam" id="PF04480">
    <property type="entry name" value="DUF559"/>
    <property type="match status" value="1"/>
</dbReference>
<dbReference type="Gene3D" id="3.40.960.10">
    <property type="entry name" value="VSR Endonuclease"/>
    <property type="match status" value="1"/>
</dbReference>
<evidence type="ECO:0000313" key="3">
    <source>
        <dbReference type="Proteomes" id="UP000031196"/>
    </source>
</evidence>
<feature type="domain" description="DUF559" evidence="1">
    <location>
        <begin position="241"/>
        <end position="302"/>
    </location>
</feature>
<dbReference type="EMBL" id="JWTB01000031">
    <property type="protein sequence ID" value="KIC65558.1"/>
    <property type="molecule type" value="Genomic_DNA"/>
</dbReference>
<dbReference type="OrthoDB" id="3234479at2"/>
<evidence type="ECO:0000259" key="1">
    <source>
        <dbReference type="Pfam" id="PF04480"/>
    </source>
</evidence>
<comment type="caution">
    <text evidence="2">The sequence shown here is derived from an EMBL/GenBank/DDBJ whole genome shotgun (WGS) entry which is preliminary data.</text>
</comment>
<evidence type="ECO:0000313" key="2">
    <source>
        <dbReference type="EMBL" id="KIC65558.1"/>
    </source>
</evidence>
<dbReference type="SUPFAM" id="SSF52980">
    <property type="entry name" value="Restriction endonuclease-like"/>
    <property type="match status" value="1"/>
</dbReference>
<accession>A0A0B4EFW5</accession>
<gene>
    <name evidence="2" type="ORF">RM50_15975</name>
</gene>
<sequence length="319" mass="35412">MHKRADLPSNLASCPFTYDSAVTAGVSAKRLRKDDVVHVSRRLYRPSTWNFELEAAARVLSEVSPGAWISHVTAARLHCQLLPAWLSDSTELHMSKPKHLPQVRRKGVIAHKVMASADEIETVDGIPITTRSRTWLDLARRLSLAELVCLGDQIIRIPRAEFEARSQPFDTLEGLSALVGRHPNLQGVVRAREALELMRVGADSAPESMLRLAMIDANLPEPDLQIALRPNDAASPTADLGYRHRRLAVQYDGGHHLLEAQRLSDRRRDKAFESAGWTVLVFTKDDATDGFRRAVAAIKRHLRTAWSDHSYSAGFAGSG</sequence>
<name>A0A0B4EFW5_PSEPS</name>
<organism evidence="2 3">
    <name type="scientific">Pseudarthrobacter phenanthrenivorans</name>
    <name type="common">Arthrobacter phenanthrenivorans</name>
    <dbReference type="NCBI Taxonomy" id="361575"/>
    <lineage>
        <taxon>Bacteria</taxon>
        <taxon>Bacillati</taxon>
        <taxon>Actinomycetota</taxon>
        <taxon>Actinomycetes</taxon>
        <taxon>Micrococcales</taxon>
        <taxon>Micrococcaceae</taxon>
        <taxon>Pseudarthrobacter</taxon>
    </lineage>
</organism>